<dbReference type="InterPro" id="IPR036397">
    <property type="entry name" value="RNaseH_sf"/>
</dbReference>
<keyword evidence="1" id="KW-0808">Transferase</keyword>
<dbReference type="InterPro" id="IPR012337">
    <property type="entry name" value="RNaseH-like_sf"/>
</dbReference>
<dbReference type="GO" id="GO:0004519">
    <property type="term" value="F:endonuclease activity"/>
    <property type="evidence" value="ECO:0007669"/>
    <property type="project" value="UniProtKB-KW"/>
</dbReference>
<dbReference type="InterPro" id="IPR013762">
    <property type="entry name" value="Integrase-like_cat_sf"/>
</dbReference>
<dbReference type="GO" id="GO:0003677">
    <property type="term" value="F:DNA binding"/>
    <property type="evidence" value="ECO:0007669"/>
    <property type="project" value="UniProtKB-KW"/>
</dbReference>
<keyword evidence="6" id="KW-0695">RNA-directed DNA polymerase</keyword>
<dbReference type="Pfam" id="PF17917">
    <property type="entry name" value="RT_RNaseH"/>
    <property type="match status" value="1"/>
</dbReference>
<evidence type="ECO:0000313" key="11">
    <source>
        <dbReference type="EMBL" id="KAL0173578.1"/>
    </source>
</evidence>
<evidence type="ECO:0000256" key="1">
    <source>
        <dbReference type="ARBA" id="ARBA00022679"/>
    </source>
</evidence>
<dbReference type="GO" id="GO:0016787">
    <property type="term" value="F:hydrolase activity"/>
    <property type="evidence" value="ECO:0007669"/>
    <property type="project" value="UniProtKB-KW"/>
</dbReference>
<protein>
    <recommendedName>
        <fullName evidence="10">Reverse transcriptase RNase H-like domain-containing protein</fullName>
    </recommendedName>
</protein>
<evidence type="ECO:0000256" key="4">
    <source>
        <dbReference type="ARBA" id="ARBA00022759"/>
    </source>
</evidence>
<reference evidence="11 12" key="1">
    <citation type="submission" date="2024-05" db="EMBL/GenBank/DDBJ databases">
        <title>Genome sequencing and assembly of Indian major carp, Cirrhinus mrigala (Hamilton, 1822).</title>
        <authorList>
            <person name="Mohindra V."/>
            <person name="Chowdhury L.M."/>
            <person name="Lal K."/>
            <person name="Jena J.K."/>
        </authorList>
    </citation>
    <scope>NUCLEOTIDE SEQUENCE [LARGE SCALE GENOMIC DNA]</scope>
    <source>
        <strain evidence="11">CM1030</strain>
        <tissue evidence="11">Blood</tissue>
    </source>
</reference>
<keyword evidence="3" id="KW-0540">Nuclease</keyword>
<dbReference type="SUPFAM" id="SSF53098">
    <property type="entry name" value="Ribonuclease H-like"/>
    <property type="match status" value="1"/>
</dbReference>
<keyword evidence="8" id="KW-0233">DNA recombination</keyword>
<evidence type="ECO:0000256" key="6">
    <source>
        <dbReference type="ARBA" id="ARBA00022918"/>
    </source>
</evidence>
<keyword evidence="2" id="KW-0548">Nucleotidyltransferase</keyword>
<evidence type="ECO:0000256" key="3">
    <source>
        <dbReference type="ARBA" id="ARBA00022722"/>
    </source>
</evidence>
<gene>
    <name evidence="11" type="ORF">M9458_029546</name>
</gene>
<keyword evidence="7" id="KW-0238">DNA-binding</keyword>
<sequence length="592" mass="65401">PEMGMAPWHTPDWRFPAVSPPIQPVAGVHLGQVSRHVVVHTDASTTGRGAVCNGQAASGSWTGPRLLWHINCLELLAVLLALRRFLPMLCHKHVLVRTDNTATVAYINRQGGLRSRRMPQLARHLLLWSQTRLKSLRAVHIPGELNRAADQLSRQPTHPGEWRLHPQTIQLIWSRFGEAPIDLFASPESSHCQLYYSLSEAPLGRDALAHSWPPGPNLLAQTLCKIREDGEQVLLVAPYWPTRTCPSLEDPLEEGPSFSGDGHNLAPASRSMEPTRTSSAFHGLQAYALRWGLFVDWCASRGEDPHRCPIAVVLSFLQEKLERRLSPSTLKVYVAAIAAYHDAVDGASIGKHQLVVRFLRGARRVNPPRPHIVPSWDLSVALRSLRGPPFEPLVSVELKFLSLKTALLTALASIKRVGDLQAFSVNEACLEFGPADSHVVLRPRPSYVPKVPTTPFRDQVVNLQALPPEEADPALALLCPVRALRVYVDHTWSFRRSEQLFVCFGGQQKGNAVSKQRLAHWVVDAISLAYESQGEPCPLGVRAHSTRSVASSYALAHSASLADICRAAGWAAPNTFARFYNLRVEPVSSRVL</sequence>
<evidence type="ECO:0000256" key="5">
    <source>
        <dbReference type="ARBA" id="ARBA00022801"/>
    </source>
</evidence>
<evidence type="ECO:0000256" key="9">
    <source>
        <dbReference type="SAM" id="MobiDB-lite"/>
    </source>
</evidence>
<evidence type="ECO:0000259" key="10">
    <source>
        <dbReference type="Pfam" id="PF17917"/>
    </source>
</evidence>
<feature type="non-terminal residue" evidence="11">
    <location>
        <position position="1"/>
    </location>
</feature>
<accession>A0ABD0PHN0</accession>
<dbReference type="Gene3D" id="1.10.443.10">
    <property type="entry name" value="Intergrase catalytic core"/>
    <property type="match status" value="1"/>
</dbReference>
<dbReference type="AlphaFoldDB" id="A0ABD0PHN0"/>
<evidence type="ECO:0000256" key="7">
    <source>
        <dbReference type="ARBA" id="ARBA00023125"/>
    </source>
</evidence>
<dbReference type="InterPro" id="IPR011010">
    <property type="entry name" value="DNA_brk_join_enz"/>
</dbReference>
<feature type="region of interest" description="Disordered" evidence="9">
    <location>
        <begin position="250"/>
        <end position="271"/>
    </location>
</feature>
<dbReference type="GO" id="GO:0006310">
    <property type="term" value="P:DNA recombination"/>
    <property type="evidence" value="ECO:0007669"/>
    <property type="project" value="UniProtKB-KW"/>
</dbReference>
<organism evidence="11 12">
    <name type="scientific">Cirrhinus mrigala</name>
    <name type="common">Mrigala</name>
    <dbReference type="NCBI Taxonomy" id="683832"/>
    <lineage>
        <taxon>Eukaryota</taxon>
        <taxon>Metazoa</taxon>
        <taxon>Chordata</taxon>
        <taxon>Craniata</taxon>
        <taxon>Vertebrata</taxon>
        <taxon>Euteleostomi</taxon>
        <taxon>Actinopterygii</taxon>
        <taxon>Neopterygii</taxon>
        <taxon>Teleostei</taxon>
        <taxon>Ostariophysi</taxon>
        <taxon>Cypriniformes</taxon>
        <taxon>Cyprinidae</taxon>
        <taxon>Labeoninae</taxon>
        <taxon>Labeonini</taxon>
        <taxon>Cirrhinus</taxon>
    </lineage>
</organism>
<dbReference type="EMBL" id="JAMKFB020000015">
    <property type="protein sequence ID" value="KAL0173578.1"/>
    <property type="molecule type" value="Genomic_DNA"/>
</dbReference>
<dbReference type="CDD" id="cd09275">
    <property type="entry name" value="RNase_HI_RT_DIRS1"/>
    <property type="match status" value="1"/>
</dbReference>
<name>A0ABD0PHN0_CIRMR</name>
<dbReference type="InterPro" id="IPR010998">
    <property type="entry name" value="Integrase_recombinase_N"/>
</dbReference>
<evidence type="ECO:0000256" key="8">
    <source>
        <dbReference type="ARBA" id="ARBA00023172"/>
    </source>
</evidence>
<evidence type="ECO:0000313" key="12">
    <source>
        <dbReference type="Proteomes" id="UP001529510"/>
    </source>
</evidence>
<dbReference type="SUPFAM" id="SSF47823">
    <property type="entry name" value="lambda integrase-like, N-terminal domain"/>
    <property type="match status" value="1"/>
</dbReference>
<dbReference type="Proteomes" id="UP001529510">
    <property type="component" value="Unassembled WGS sequence"/>
</dbReference>
<dbReference type="PANTHER" id="PTHR35617">
    <property type="entry name" value="PHAGE_INTEGRASE DOMAIN-CONTAINING PROTEIN"/>
    <property type="match status" value="1"/>
</dbReference>
<feature type="domain" description="Reverse transcriptase RNase H-like" evidence="10">
    <location>
        <begin position="34"/>
        <end position="118"/>
    </location>
</feature>
<keyword evidence="5" id="KW-0378">Hydrolase</keyword>
<dbReference type="PANTHER" id="PTHR35617:SF3">
    <property type="entry name" value="CORE-BINDING (CB) DOMAIN-CONTAINING PROTEIN"/>
    <property type="match status" value="1"/>
</dbReference>
<dbReference type="SUPFAM" id="SSF56349">
    <property type="entry name" value="DNA breaking-rejoining enzymes"/>
    <property type="match status" value="1"/>
</dbReference>
<keyword evidence="12" id="KW-1185">Reference proteome</keyword>
<evidence type="ECO:0000256" key="2">
    <source>
        <dbReference type="ARBA" id="ARBA00022695"/>
    </source>
</evidence>
<keyword evidence="4" id="KW-0255">Endonuclease</keyword>
<comment type="caution">
    <text evidence="11">The sequence shown here is derived from an EMBL/GenBank/DDBJ whole genome shotgun (WGS) entry which is preliminary data.</text>
</comment>
<dbReference type="GO" id="GO:0003964">
    <property type="term" value="F:RNA-directed DNA polymerase activity"/>
    <property type="evidence" value="ECO:0007669"/>
    <property type="project" value="UniProtKB-KW"/>
</dbReference>
<dbReference type="InterPro" id="IPR041373">
    <property type="entry name" value="RT_RNaseH"/>
</dbReference>
<feature type="non-terminal residue" evidence="11">
    <location>
        <position position="592"/>
    </location>
</feature>
<dbReference type="Gene3D" id="1.10.150.130">
    <property type="match status" value="1"/>
</dbReference>
<dbReference type="Gene3D" id="3.30.420.10">
    <property type="entry name" value="Ribonuclease H-like superfamily/Ribonuclease H"/>
    <property type="match status" value="1"/>
</dbReference>
<proteinExistence type="predicted"/>